<organism evidence="1 2">
    <name type="scientific">Canariomyces notabilis</name>
    <dbReference type="NCBI Taxonomy" id="2074819"/>
    <lineage>
        <taxon>Eukaryota</taxon>
        <taxon>Fungi</taxon>
        <taxon>Dikarya</taxon>
        <taxon>Ascomycota</taxon>
        <taxon>Pezizomycotina</taxon>
        <taxon>Sordariomycetes</taxon>
        <taxon>Sordariomycetidae</taxon>
        <taxon>Sordariales</taxon>
        <taxon>Chaetomiaceae</taxon>
        <taxon>Canariomyces</taxon>
    </lineage>
</organism>
<dbReference type="Proteomes" id="UP001302812">
    <property type="component" value="Unassembled WGS sequence"/>
</dbReference>
<evidence type="ECO:0000313" key="1">
    <source>
        <dbReference type="EMBL" id="KAK4107670.1"/>
    </source>
</evidence>
<accession>A0AAN6QCH2</accession>
<dbReference type="RefSeq" id="XP_064665240.1">
    <property type="nucleotide sequence ID" value="XM_064819332.1"/>
</dbReference>
<dbReference type="PANTHER" id="PTHR36847">
    <property type="entry name" value="AMIDOLIGASE ENZYME"/>
    <property type="match status" value="1"/>
</dbReference>
<dbReference type="AlphaFoldDB" id="A0AAN6QCH2"/>
<dbReference type="PANTHER" id="PTHR36847:SF1">
    <property type="entry name" value="AMIDOLIGASE ENZYME"/>
    <property type="match status" value="1"/>
</dbReference>
<keyword evidence="2" id="KW-1185">Reference proteome</keyword>
<dbReference type="EMBL" id="MU853370">
    <property type="protein sequence ID" value="KAK4107670.1"/>
    <property type="molecule type" value="Genomic_DNA"/>
</dbReference>
<dbReference type="InterPro" id="IPR022025">
    <property type="entry name" value="Amidoligase_2"/>
</dbReference>
<evidence type="ECO:0008006" key="3">
    <source>
        <dbReference type="Google" id="ProtNLM"/>
    </source>
</evidence>
<evidence type="ECO:0000313" key="2">
    <source>
        <dbReference type="Proteomes" id="UP001302812"/>
    </source>
</evidence>
<gene>
    <name evidence="1" type="ORF">N656DRAFT_849195</name>
</gene>
<comment type="caution">
    <text evidence="1">The sequence shown here is derived from an EMBL/GenBank/DDBJ whole genome shotgun (WGS) entry which is preliminary data.</text>
</comment>
<proteinExistence type="predicted"/>
<protein>
    <recommendedName>
        <fullName evidence="3">Amidoligase enzyme-domain-containing protein</fullName>
    </recommendedName>
</protein>
<reference evidence="1" key="1">
    <citation type="journal article" date="2023" name="Mol. Phylogenet. Evol.">
        <title>Genome-scale phylogeny and comparative genomics of the fungal order Sordariales.</title>
        <authorList>
            <person name="Hensen N."/>
            <person name="Bonometti L."/>
            <person name="Westerberg I."/>
            <person name="Brannstrom I.O."/>
            <person name="Guillou S."/>
            <person name="Cros-Aarteil S."/>
            <person name="Calhoun S."/>
            <person name="Haridas S."/>
            <person name="Kuo A."/>
            <person name="Mondo S."/>
            <person name="Pangilinan J."/>
            <person name="Riley R."/>
            <person name="LaButti K."/>
            <person name="Andreopoulos B."/>
            <person name="Lipzen A."/>
            <person name="Chen C."/>
            <person name="Yan M."/>
            <person name="Daum C."/>
            <person name="Ng V."/>
            <person name="Clum A."/>
            <person name="Steindorff A."/>
            <person name="Ohm R.A."/>
            <person name="Martin F."/>
            <person name="Silar P."/>
            <person name="Natvig D.O."/>
            <person name="Lalanne C."/>
            <person name="Gautier V."/>
            <person name="Ament-Velasquez S.L."/>
            <person name="Kruys A."/>
            <person name="Hutchinson M.I."/>
            <person name="Powell A.J."/>
            <person name="Barry K."/>
            <person name="Miller A.N."/>
            <person name="Grigoriev I.V."/>
            <person name="Debuchy R."/>
            <person name="Gladieux P."/>
            <person name="Hiltunen Thoren M."/>
            <person name="Johannesson H."/>
        </authorList>
    </citation>
    <scope>NUCLEOTIDE SEQUENCE</scope>
    <source>
        <strain evidence="1">CBS 508.74</strain>
    </source>
</reference>
<dbReference type="Pfam" id="PF12224">
    <property type="entry name" value="Amidoligase_2"/>
    <property type="match status" value="1"/>
</dbReference>
<reference evidence="1" key="2">
    <citation type="submission" date="2023-05" db="EMBL/GenBank/DDBJ databases">
        <authorList>
            <consortium name="Lawrence Berkeley National Laboratory"/>
            <person name="Steindorff A."/>
            <person name="Hensen N."/>
            <person name="Bonometti L."/>
            <person name="Westerberg I."/>
            <person name="Brannstrom I.O."/>
            <person name="Guillou S."/>
            <person name="Cros-Aarteil S."/>
            <person name="Calhoun S."/>
            <person name="Haridas S."/>
            <person name="Kuo A."/>
            <person name="Mondo S."/>
            <person name="Pangilinan J."/>
            <person name="Riley R."/>
            <person name="Labutti K."/>
            <person name="Andreopoulos B."/>
            <person name="Lipzen A."/>
            <person name="Chen C."/>
            <person name="Yanf M."/>
            <person name="Daum C."/>
            <person name="Ng V."/>
            <person name="Clum A."/>
            <person name="Ohm R."/>
            <person name="Martin F."/>
            <person name="Silar P."/>
            <person name="Natvig D."/>
            <person name="Lalanne C."/>
            <person name="Gautier V."/>
            <person name="Ament-Velasquez S.L."/>
            <person name="Kruys A."/>
            <person name="Hutchinson M.I."/>
            <person name="Powell A.J."/>
            <person name="Barry K."/>
            <person name="Miller A.N."/>
            <person name="Grigoriev I.V."/>
            <person name="Debuchy R."/>
            <person name="Gladieux P."/>
            <person name="Thoren M.H."/>
            <person name="Johannesson H."/>
        </authorList>
    </citation>
    <scope>NUCLEOTIDE SEQUENCE</scope>
    <source>
        <strain evidence="1">CBS 508.74</strain>
    </source>
</reference>
<name>A0AAN6QCH2_9PEZI</name>
<dbReference type="GeneID" id="89943458"/>
<sequence length="333" mass="35614">MNDGSFLFGVEIELFLGSRKQKNPTFKSLAEEVNKRLTKAGIANHIKASNDKSASKYRKWSLVQEVSIPPSHDHYGIELVSPIYPATATSRWQSDLTTIFATLHKHFLIAPSPKCSTHIHLSGTPVPLSAGELAALAKTVLYFEPALDRLMPAGRRSNSESYWCQSNRCSPPLAGLSLGECLARLDEAAATPGSGDAGVERVVECMNLVSADSPLGRVRRMQAHESFLHGKVYKWNFTGVTPGGGGTGTVEFRQPGGCVTAGDATAWIVLTLAFAVGAMSVGPGLGEGGVWPGAGESLDELEWVLEIGREALGWGELVGVGELFARAETEGMY</sequence>